<keyword evidence="2" id="KW-1185">Reference proteome</keyword>
<dbReference type="EMBL" id="JAPQFJ010000005">
    <property type="protein sequence ID" value="MCY6958351.1"/>
    <property type="molecule type" value="Genomic_DNA"/>
</dbReference>
<dbReference type="RefSeq" id="WP_268060764.1">
    <property type="nucleotide sequence ID" value="NZ_JAPQFJ010000005.1"/>
</dbReference>
<evidence type="ECO:0000313" key="1">
    <source>
        <dbReference type="EMBL" id="MCY6958351.1"/>
    </source>
</evidence>
<name>A0ABT4DB38_9CLOT</name>
<evidence type="ECO:0000313" key="2">
    <source>
        <dbReference type="Proteomes" id="UP001144612"/>
    </source>
</evidence>
<accession>A0ABT4DB38</accession>
<gene>
    <name evidence="1" type="ORF">OW729_07015</name>
</gene>
<reference evidence="1" key="1">
    <citation type="submission" date="2022-12" db="EMBL/GenBank/DDBJ databases">
        <title>Clostridium sp. nov., isolated from industrial wastewater.</title>
        <authorList>
            <person name="Jiayan W."/>
        </authorList>
    </citation>
    <scope>NUCLEOTIDE SEQUENCE</scope>
    <source>
        <strain evidence="1">ZC22-4</strain>
    </source>
</reference>
<dbReference type="Proteomes" id="UP001144612">
    <property type="component" value="Unassembled WGS sequence"/>
</dbReference>
<protein>
    <submittedName>
        <fullName evidence="1">Uncharacterized protein</fullName>
    </submittedName>
</protein>
<proteinExistence type="predicted"/>
<organism evidence="1 2">
    <name type="scientific">Clostridium brassicae</name>
    <dbReference type="NCBI Taxonomy" id="2999072"/>
    <lineage>
        <taxon>Bacteria</taxon>
        <taxon>Bacillati</taxon>
        <taxon>Bacillota</taxon>
        <taxon>Clostridia</taxon>
        <taxon>Eubacteriales</taxon>
        <taxon>Clostridiaceae</taxon>
        <taxon>Clostridium</taxon>
    </lineage>
</organism>
<sequence length="94" mass="10804">MFENAEKVIEGTWVYAGNVTCNLWIIKWDVLYGTGDYEDPPKIENDKESECYYVEFESMVEKGRVTSVRGGFLTLSDAIKDAEKAVNQKINWVK</sequence>
<comment type="caution">
    <text evidence="1">The sequence shown here is derived from an EMBL/GenBank/DDBJ whole genome shotgun (WGS) entry which is preliminary data.</text>
</comment>